<dbReference type="EMBL" id="PGCJ01000837">
    <property type="protein sequence ID" value="PLW18127.1"/>
    <property type="molecule type" value="Genomic_DNA"/>
</dbReference>
<organism evidence="1 2">
    <name type="scientific">Puccinia coronata f. sp. avenae</name>
    <dbReference type="NCBI Taxonomy" id="200324"/>
    <lineage>
        <taxon>Eukaryota</taxon>
        <taxon>Fungi</taxon>
        <taxon>Dikarya</taxon>
        <taxon>Basidiomycota</taxon>
        <taxon>Pucciniomycotina</taxon>
        <taxon>Pucciniomycetes</taxon>
        <taxon>Pucciniales</taxon>
        <taxon>Pucciniaceae</taxon>
        <taxon>Puccinia</taxon>
    </lineage>
</organism>
<reference evidence="1 2" key="1">
    <citation type="submission" date="2017-11" db="EMBL/GenBank/DDBJ databases">
        <title>De novo assembly and phasing of dikaryotic genomes from two isolates of Puccinia coronata f. sp. avenae, the causal agent of oat crown rust.</title>
        <authorList>
            <person name="Miller M.E."/>
            <person name="Zhang Y."/>
            <person name="Omidvar V."/>
            <person name="Sperschneider J."/>
            <person name="Schwessinger B."/>
            <person name="Raley C."/>
            <person name="Palmer J.M."/>
            <person name="Garnica D."/>
            <person name="Upadhyaya N."/>
            <person name="Rathjen J."/>
            <person name="Taylor J.M."/>
            <person name="Park R.F."/>
            <person name="Dodds P.N."/>
            <person name="Hirsch C.D."/>
            <person name="Kianian S.F."/>
            <person name="Figueroa M."/>
        </authorList>
    </citation>
    <scope>NUCLEOTIDE SEQUENCE [LARGE SCALE GENOMIC DNA]</scope>
    <source>
        <strain evidence="1">12NC29</strain>
    </source>
</reference>
<name>A0A2N5SY12_9BASI</name>
<evidence type="ECO:0000313" key="1">
    <source>
        <dbReference type="EMBL" id="PLW18127.1"/>
    </source>
</evidence>
<feature type="non-terminal residue" evidence="1">
    <location>
        <position position="93"/>
    </location>
</feature>
<comment type="caution">
    <text evidence="1">The sequence shown here is derived from an EMBL/GenBank/DDBJ whole genome shotgun (WGS) entry which is preliminary data.</text>
</comment>
<accession>A0A2N5SY12</accession>
<dbReference type="STRING" id="200324.A0A2N5SY12"/>
<keyword evidence="2" id="KW-1185">Reference proteome</keyword>
<evidence type="ECO:0000313" key="2">
    <source>
        <dbReference type="Proteomes" id="UP000235388"/>
    </source>
</evidence>
<dbReference type="Proteomes" id="UP000235388">
    <property type="component" value="Unassembled WGS sequence"/>
</dbReference>
<sequence>MLIDETPSPPGRLVRRRMGLEHSSAAGKLAALAGCPGDVCGTFAGQAIAPLLAASDQCAQQDMADKMIDAAKNTSIALTPELRKQIIAIAIEY</sequence>
<proteinExistence type="predicted"/>
<dbReference type="OrthoDB" id="2506706at2759"/>
<gene>
    <name evidence="1" type="ORF">PCANC_12728</name>
</gene>
<protein>
    <submittedName>
        <fullName evidence="1">Uncharacterized protein</fullName>
    </submittedName>
</protein>
<dbReference type="AlphaFoldDB" id="A0A2N5SY12"/>